<reference evidence="1 2" key="1">
    <citation type="submission" date="2019-10" db="EMBL/GenBank/DDBJ databases">
        <title>The Genome Sequence of Clostridium tarantellae Isolated from Fish Brain.</title>
        <authorList>
            <person name="Bano L."/>
            <person name="Kiel M."/>
            <person name="Sales G."/>
            <person name="Doxey A.C."/>
            <person name="Mansfield M.J."/>
            <person name="Schiavone M."/>
            <person name="Rossetto O."/>
            <person name="Pirazzini M."/>
            <person name="Dobrindt U."/>
            <person name="Montecucco C."/>
        </authorList>
    </citation>
    <scope>NUCLEOTIDE SEQUENCE [LARGE SCALE GENOMIC DNA]</scope>
    <source>
        <strain evidence="1 2">DSM 3997</strain>
    </source>
</reference>
<dbReference type="InterPro" id="IPR011042">
    <property type="entry name" value="6-blade_b-propeller_TolB-like"/>
</dbReference>
<sequence length="408" mass="46743">MKKKKLTIALATSVVAIGACIYLFGGKLYWEYSIDKLFNEVNDIKIIKETESIKDDNILAKLETYEDMIGYDWLNDNEILAVKENKKKKNREITKTIDSSNNGITVESIDSFSNLGIYNLNNKNIEFIAKKDTSQAYVVSSPDQKHIFYVDCINPFKPGTKAYIADLKGNIKAKIDAKNMSLADFDKAKWINNDEVIMRYDSIKGFAILNINGSLDKIENVENWDMETQKNPFKGSMINYVDKVGDNIYYTHIDLETKKDRDKMKIYNLKTKETKNFIEENVADFQVSPNKKQILITKEKIDKKGNIIGSEMVITDLQGKNEELIYTENMGIPYGQCWAPDSTKISYIGSKGVKMYDLKTKKNYLVISGEYYTPTNWSPSSKKIMVHTTEKDKNGYVKKENTSIITLK</sequence>
<dbReference type="PROSITE" id="PS51257">
    <property type="entry name" value="PROKAR_LIPOPROTEIN"/>
    <property type="match status" value="1"/>
</dbReference>
<evidence type="ECO:0000313" key="2">
    <source>
        <dbReference type="Proteomes" id="UP000430345"/>
    </source>
</evidence>
<dbReference type="SUPFAM" id="SSF69304">
    <property type="entry name" value="Tricorn protease N-terminal domain"/>
    <property type="match status" value="1"/>
</dbReference>
<name>A0A6I1MTA5_9CLOT</name>
<dbReference type="Gene3D" id="2.120.10.30">
    <property type="entry name" value="TolB, C-terminal domain"/>
    <property type="match status" value="1"/>
</dbReference>
<dbReference type="PANTHER" id="PTHR36842:SF1">
    <property type="entry name" value="PROTEIN TOLB"/>
    <property type="match status" value="1"/>
</dbReference>
<organism evidence="1 2">
    <name type="scientific">Clostridium tarantellae</name>
    <dbReference type="NCBI Taxonomy" id="39493"/>
    <lineage>
        <taxon>Bacteria</taxon>
        <taxon>Bacillati</taxon>
        <taxon>Bacillota</taxon>
        <taxon>Clostridia</taxon>
        <taxon>Eubacteriales</taxon>
        <taxon>Clostridiaceae</taxon>
        <taxon>Clostridium</taxon>
    </lineage>
</organism>
<gene>
    <name evidence="1" type="ORF">GBZ86_10045</name>
</gene>
<evidence type="ECO:0008006" key="3">
    <source>
        <dbReference type="Google" id="ProtNLM"/>
    </source>
</evidence>
<protein>
    <recommendedName>
        <fullName evidence="3">Dipeptidylpeptidase IV N-terminal domain-containing protein</fullName>
    </recommendedName>
</protein>
<dbReference type="PANTHER" id="PTHR36842">
    <property type="entry name" value="PROTEIN TOLB HOMOLOG"/>
    <property type="match status" value="1"/>
</dbReference>
<dbReference type="EMBL" id="WHJC01000150">
    <property type="protein sequence ID" value="MPQ44101.1"/>
    <property type="molecule type" value="Genomic_DNA"/>
</dbReference>
<keyword evidence="2" id="KW-1185">Reference proteome</keyword>
<dbReference type="AlphaFoldDB" id="A0A6I1MTA5"/>
<evidence type="ECO:0000313" key="1">
    <source>
        <dbReference type="EMBL" id="MPQ44101.1"/>
    </source>
</evidence>
<dbReference type="OrthoDB" id="1886400at2"/>
<comment type="caution">
    <text evidence="1">The sequence shown here is derived from an EMBL/GenBank/DDBJ whole genome shotgun (WGS) entry which is preliminary data.</text>
</comment>
<accession>A0A6I1MTA5</accession>
<dbReference type="RefSeq" id="WP_152890284.1">
    <property type="nucleotide sequence ID" value="NZ_WHJC01000150.1"/>
</dbReference>
<dbReference type="Proteomes" id="UP000430345">
    <property type="component" value="Unassembled WGS sequence"/>
</dbReference>
<proteinExistence type="predicted"/>